<evidence type="ECO:0000256" key="2">
    <source>
        <dbReference type="ARBA" id="ARBA00006374"/>
    </source>
</evidence>
<gene>
    <name evidence="6" type="ORF">OEZ85_006856</name>
</gene>
<proteinExistence type="inferred from homology"/>
<keyword evidence="4" id="KW-0539">Nucleus</keyword>
<evidence type="ECO:0000256" key="3">
    <source>
        <dbReference type="ARBA" id="ARBA00022552"/>
    </source>
</evidence>
<dbReference type="PANTHER" id="PTHR13026:SF0">
    <property type="entry name" value="RIBOSOMAL RNA PROCESSING 1B"/>
    <property type="match status" value="1"/>
</dbReference>
<organism evidence="6 7">
    <name type="scientific">Tetradesmus obliquus</name>
    <name type="common">Green alga</name>
    <name type="synonym">Acutodesmus obliquus</name>
    <dbReference type="NCBI Taxonomy" id="3088"/>
    <lineage>
        <taxon>Eukaryota</taxon>
        <taxon>Viridiplantae</taxon>
        <taxon>Chlorophyta</taxon>
        <taxon>core chlorophytes</taxon>
        <taxon>Chlorophyceae</taxon>
        <taxon>CS clade</taxon>
        <taxon>Sphaeropleales</taxon>
        <taxon>Scenedesmaceae</taxon>
        <taxon>Tetradesmus</taxon>
    </lineage>
</organism>
<evidence type="ECO:0000256" key="5">
    <source>
        <dbReference type="SAM" id="MobiDB-lite"/>
    </source>
</evidence>
<feature type="compositionally biased region" description="Low complexity" evidence="5">
    <location>
        <begin position="387"/>
        <end position="409"/>
    </location>
</feature>
<reference evidence="6 7" key="1">
    <citation type="submission" date="2023-05" db="EMBL/GenBank/DDBJ databases">
        <title>A 100% complete, gapless, phased diploid assembly of the Scenedesmus obliquus UTEX 3031 genome.</title>
        <authorList>
            <person name="Biondi T.C."/>
            <person name="Hanschen E.R."/>
            <person name="Kwon T."/>
            <person name="Eng W."/>
            <person name="Kruse C.P.S."/>
            <person name="Koehler S.I."/>
            <person name="Kunde Y."/>
            <person name="Gleasner C.D."/>
            <person name="You Mak K.T."/>
            <person name="Polle J."/>
            <person name="Hovde B.T."/>
            <person name="Starkenburg S.R."/>
        </authorList>
    </citation>
    <scope>NUCLEOTIDE SEQUENCE [LARGE SCALE GENOMIC DNA]</scope>
    <source>
        <strain evidence="6 7">DOE0152z</strain>
    </source>
</reference>
<dbReference type="Proteomes" id="UP001244341">
    <property type="component" value="Chromosome 4b"/>
</dbReference>
<feature type="region of interest" description="Disordered" evidence="5">
    <location>
        <begin position="268"/>
        <end position="298"/>
    </location>
</feature>
<evidence type="ECO:0000313" key="6">
    <source>
        <dbReference type="EMBL" id="WIA13268.1"/>
    </source>
</evidence>
<keyword evidence="3" id="KW-0698">rRNA processing</keyword>
<feature type="compositionally biased region" description="Low complexity" evidence="5">
    <location>
        <begin position="268"/>
        <end position="278"/>
    </location>
</feature>
<accession>A0ABY8TY07</accession>
<comment type="subcellular location">
    <subcellularLocation>
        <location evidence="1">Nucleus</location>
    </subcellularLocation>
</comment>
<feature type="compositionally biased region" description="Basic residues" evidence="5">
    <location>
        <begin position="11"/>
        <end position="20"/>
    </location>
</feature>
<evidence type="ECO:0000256" key="4">
    <source>
        <dbReference type="ARBA" id="ARBA00023242"/>
    </source>
</evidence>
<keyword evidence="7" id="KW-1185">Reference proteome</keyword>
<dbReference type="PANTHER" id="PTHR13026">
    <property type="entry name" value="NNP-1 PROTEIN NOVEL NUCLEAR PROTEIN 1 NOP52"/>
    <property type="match status" value="1"/>
</dbReference>
<dbReference type="Pfam" id="PF05997">
    <property type="entry name" value="Nop52"/>
    <property type="match status" value="1"/>
</dbReference>
<sequence>MSTQQHDGGKPHKRRKIKHKPVLEQVPAVQQQQQQEDGNSKFARALGSTDYATREKGLQALSRFLVHKANMSELDMMKLWKGLFFCFWHSDKAPAQGELAERLAGLLQQMRPAMAQLYWAGLLTTLRREWFAMDRHRLDKFLMLTRKFVAALLARLADGQWDPAAISSLTLQLPLQQQLIPPSSSKSLGLSYHLADVWLQELKRLPGQQQEALSQQALLQLLEPFVAVLEAAGEQPLLARIKEAVFDVLVSDIMAAAAAGAGAAAAAAETPQPAAKPSSSKKKRKHGEATPSAADVMLTPPAAAAAAKTPGGAGSLSTTKKGVVIDLKKNIYFAHGAPVPPADLRSPPATKPKGSALKKSGGSVLGRLGSSSRSGGSPHVPATAPAKQQQGSRLPQQQQQQQPGSARKAVTPNSVPRVKASAFF</sequence>
<dbReference type="EMBL" id="CP126211">
    <property type="protein sequence ID" value="WIA13268.1"/>
    <property type="molecule type" value="Genomic_DNA"/>
</dbReference>
<feature type="region of interest" description="Disordered" evidence="5">
    <location>
        <begin position="336"/>
        <end position="424"/>
    </location>
</feature>
<comment type="similarity">
    <text evidence="2">Belongs to the RRP1 family.</text>
</comment>
<name>A0ABY8TY07_TETOB</name>
<dbReference type="InterPro" id="IPR010301">
    <property type="entry name" value="RRP1"/>
</dbReference>
<protein>
    <submittedName>
        <fullName evidence="6">Uncharacterized protein</fullName>
    </submittedName>
</protein>
<feature type="region of interest" description="Disordered" evidence="5">
    <location>
        <begin position="1"/>
        <end position="39"/>
    </location>
</feature>
<feature type="compositionally biased region" description="Low complexity" evidence="5">
    <location>
        <begin position="360"/>
        <end position="377"/>
    </location>
</feature>
<evidence type="ECO:0000256" key="1">
    <source>
        <dbReference type="ARBA" id="ARBA00004123"/>
    </source>
</evidence>
<evidence type="ECO:0000313" key="7">
    <source>
        <dbReference type="Proteomes" id="UP001244341"/>
    </source>
</evidence>